<keyword evidence="3" id="KW-1185">Reference proteome</keyword>
<organism evidence="2 3">
    <name type="scientific">Marilutibacter maris</name>
    <dbReference type="NCBI Taxonomy" id="1605891"/>
    <lineage>
        <taxon>Bacteria</taxon>
        <taxon>Pseudomonadati</taxon>
        <taxon>Pseudomonadota</taxon>
        <taxon>Gammaproteobacteria</taxon>
        <taxon>Lysobacterales</taxon>
        <taxon>Lysobacteraceae</taxon>
        <taxon>Marilutibacter</taxon>
    </lineage>
</organism>
<evidence type="ECO:0000313" key="3">
    <source>
        <dbReference type="Proteomes" id="UP000249447"/>
    </source>
</evidence>
<keyword evidence="1" id="KW-0732">Signal</keyword>
<protein>
    <submittedName>
        <fullName evidence="2">Uncharacterized protein</fullName>
    </submittedName>
</protein>
<dbReference type="EMBL" id="CP029843">
    <property type="protein sequence ID" value="AWV07365.1"/>
    <property type="molecule type" value="Genomic_DNA"/>
</dbReference>
<feature type="signal peptide" evidence="1">
    <location>
        <begin position="1"/>
        <end position="18"/>
    </location>
</feature>
<evidence type="ECO:0000313" key="2">
    <source>
        <dbReference type="EMBL" id="AWV07365.1"/>
    </source>
</evidence>
<reference evidence="2 3" key="1">
    <citation type="submission" date="2018-05" db="EMBL/GenBank/DDBJ databases">
        <title>The complete genome of Lysobacter maris HZ9B, a marine bacterium antagonistic against terrestrial plant pathogens.</title>
        <authorList>
            <person name="Zhang X.-Q."/>
        </authorList>
    </citation>
    <scope>NUCLEOTIDE SEQUENCE [LARGE SCALE GENOMIC DNA]</scope>
    <source>
        <strain evidence="2 3">HZ9B</strain>
    </source>
</reference>
<dbReference type="AlphaFoldDB" id="A0A2U9T7K3"/>
<dbReference type="KEGG" id="lmb:C9I47_1669"/>
<proteinExistence type="predicted"/>
<gene>
    <name evidence="2" type="ORF">C9I47_1669</name>
</gene>
<evidence type="ECO:0000256" key="1">
    <source>
        <dbReference type="SAM" id="SignalP"/>
    </source>
</evidence>
<feature type="chain" id="PRO_5016014373" evidence="1">
    <location>
        <begin position="19"/>
        <end position="162"/>
    </location>
</feature>
<name>A0A2U9T7K3_9GAMM</name>
<dbReference type="Proteomes" id="UP000249447">
    <property type="component" value="Chromosome"/>
</dbReference>
<accession>A0A2U9T7K3</accession>
<sequence length="162" mass="17592">MGVGLAFWLALGCAGALAGEVTEQALLGTWECGPTTMHGPGFKVEVTTRITKRADHTYSDTNTSVLIPDTGVVMTNRDTSHGTWRLDGDIVTSEVLEVRFLSSSNPDLSREEGQRILDELVSKKSVYRSRILALDANTSRSIPVGSMYKEAEVESTCRRLAG</sequence>